<accession>R4KLZ0</accession>
<organism evidence="1 2">
    <name type="scientific">Desulfoscipio gibsoniae DSM 7213</name>
    <dbReference type="NCBI Taxonomy" id="767817"/>
    <lineage>
        <taxon>Bacteria</taxon>
        <taxon>Bacillati</taxon>
        <taxon>Bacillota</taxon>
        <taxon>Clostridia</taxon>
        <taxon>Eubacteriales</taxon>
        <taxon>Desulfallaceae</taxon>
        <taxon>Desulfoscipio</taxon>
    </lineage>
</organism>
<dbReference type="eggNOG" id="ENOG502Z943">
    <property type="taxonomic scope" value="Bacteria"/>
</dbReference>
<dbReference type="AlphaFoldDB" id="R4KLZ0"/>
<sequence>MSKILIIQERKITTEDIKFIKELMDSNPTWLRTRLSRELCALWDWRNAKGQLKDMACLALLKKLEKHGFLTLPLSQQWGRKGNEKKVINYIPHLKSSITSALDNVLPLQIKPVEGKDELSLLKCFFDQYHYLGWSGTVGENMKYMVWDYKQNPLACLLFGAAAWACSNRDQFIGWDARTRKTNIHLITNNTRFLILPWVKVRYLASHILSQIIRRISKDWYDKYGHPVYLLETFVEARRFQGISYQASNWVYVGKTQGRGRNDRHHNSSRVPIKDIYLYPLAGNFREVLMKNE</sequence>
<reference evidence="1 2" key="1">
    <citation type="submission" date="2012-01" db="EMBL/GenBank/DDBJ databases">
        <title>Complete sequence of Desulfotomaculum gibsoniae DSM 7213.</title>
        <authorList>
            <consortium name="US DOE Joint Genome Institute"/>
            <person name="Lucas S."/>
            <person name="Han J."/>
            <person name="Lapidus A."/>
            <person name="Cheng J.-F."/>
            <person name="Goodwin L."/>
            <person name="Pitluck S."/>
            <person name="Peters L."/>
            <person name="Ovchinnikova G."/>
            <person name="Teshima H."/>
            <person name="Detter J.C."/>
            <person name="Han C."/>
            <person name="Tapia R."/>
            <person name="Land M."/>
            <person name="Hauser L."/>
            <person name="Kyrpides N."/>
            <person name="Ivanova N."/>
            <person name="Pagani I."/>
            <person name="Parshina S."/>
            <person name="Plugge C."/>
            <person name="Muyzer G."/>
            <person name="Kuever J."/>
            <person name="Ivanova A."/>
            <person name="Nazina T."/>
            <person name="Klenk H.-P."/>
            <person name="Brambilla E."/>
            <person name="Spring S."/>
            <person name="Stams A.F."/>
            <person name="Woyke T."/>
        </authorList>
    </citation>
    <scope>NUCLEOTIDE SEQUENCE [LARGE SCALE GENOMIC DNA]</scope>
    <source>
        <strain evidence="1 2">DSM 7213</strain>
    </source>
</reference>
<dbReference type="EMBL" id="CP003273">
    <property type="protein sequence ID" value="AGL03704.1"/>
    <property type="molecule type" value="Genomic_DNA"/>
</dbReference>
<name>R4KLZ0_9FIRM</name>
<proteinExistence type="predicted"/>
<dbReference type="Proteomes" id="UP000013520">
    <property type="component" value="Chromosome"/>
</dbReference>
<dbReference type="InterPro" id="IPR025639">
    <property type="entry name" value="DruA"/>
</dbReference>
<evidence type="ECO:0000313" key="1">
    <source>
        <dbReference type="EMBL" id="AGL03704.1"/>
    </source>
</evidence>
<protein>
    <submittedName>
        <fullName evidence="1">Uncharacterized protein</fullName>
    </submittedName>
</protein>
<dbReference type="STRING" id="767817.Desgi_4476"/>
<gene>
    <name evidence="1" type="ORF">Desgi_4476</name>
</gene>
<dbReference type="KEGG" id="dgi:Desgi_4476"/>
<dbReference type="HOGENOM" id="CLU_949064_0_0_9"/>
<evidence type="ECO:0000313" key="2">
    <source>
        <dbReference type="Proteomes" id="UP000013520"/>
    </source>
</evidence>
<keyword evidence="2" id="KW-1185">Reference proteome</keyword>
<dbReference type="Pfam" id="PF14236">
    <property type="entry name" value="DruA"/>
    <property type="match status" value="1"/>
</dbReference>